<comment type="caution">
    <text evidence="1">The sequence shown here is derived from an EMBL/GenBank/DDBJ whole genome shotgun (WGS) entry which is preliminary data.</text>
</comment>
<organism evidence="1 2">
    <name type="scientific">Macroventuria anomochaeta</name>
    <dbReference type="NCBI Taxonomy" id="301207"/>
    <lineage>
        <taxon>Eukaryota</taxon>
        <taxon>Fungi</taxon>
        <taxon>Dikarya</taxon>
        <taxon>Ascomycota</taxon>
        <taxon>Pezizomycotina</taxon>
        <taxon>Dothideomycetes</taxon>
        <taxon>Pleosporomycetidae</taxon>
        <taxon>Pleosporales</taxon>
        <taxon>Pleosporineae</taxon>
        <taxon>Didymellaceae</taxon>
        <taxon>Macroventuria</taxon>
    </lineage>
</organism>
<keyword evidence="2" id="KW-1185">Reference proteome</keyword>
<accession>A0ACB6S4V5</accession>
<gene>
    <name evidence="1" type="ORF">BU25DRAFT_19224</name>
</gene>
<protein>
    <submittedName>
        <fullName evidence="1">Uncharacterized protein</fullName>
    </submittedName>
</protein>
<sequence length="98" mass="11112">MRVFSPCAIGRKRIGTRHAVCCFCSPNQISRGRSAVHLVFPPFRYQHVELRMSHACLFHWSQILPASRYKSLALSSSTMAINLSCLLCSYLSSLHSRQ</sequence>
<evidence type="ECO:0000313" key="2">
    <source>
        <dbReference type="Proteomes" id="UP000799754"/>
    </source>
</evidence>
<evidence type="ECO:0000313" key="1">
    <source>
        <dbReference type="EMBL" id="KAF2629285.1"/>
    </source>
</evidence>
<dbReference type="Proteomes" id="UP000799754">
    <property type="component" value="Unassembled WGS sequence"/>
</dbReference>
<proteinExistence type="predicted"/>
<dbReference type="EMBL" id="MU006710">
    <property type="protein sequence ID" value="KAF2629285.1"/>
    <property type="molecule type" value="Genomic_DNA"/>
</dbReference>
<name>A0ACB6S4V5_9PLEO</name>
<reference evidence="1" key="1">
    <citation type="journal article" date="2020" name="Stud. Mycol.">
        <title>101 Dothideomycetes genomes: a test case for predicting lifestyles and emergence of pathogens.</title>
        <authorList>
            <person name="Haridas S."/>
            <person name="Albert R."/>
            <person name="Binder M."/>
            <person name="Bloem J."/>
            <person name="Labutti K."/>
            <person name="Salamov A."/>
            <person name="Andreopoulos B."/>
            <person name="Baker S."/>
            <person name="Barry K."/>
            <person name="Bills G."/>
            <person name="Bluhm B."/>
            <person name="Cannon C."/>
            <person name="Castanera R."/>
            <person name="Culley D."/>
            <person name="Daum C."/>
            <person name="Ezra D."/>
            <person name="Gonzalez J."/>
            <person name="Henrissat B."/>
            <person name="Kuo A."/>
            <person name="Liang C."/>
            <person name="Lipzen A."/>
            <person name="Lutzoni F."/>
            <person name="Magnuson J."/>
            <person name="Mondo S."/>
            <person name="Nolan M."/>
            <person name="Ohm R."/>
            <person name="Pangilinan J."/>
            <person name="Park H.-J."/>
            <person name="Ramirez L."/>
            <person name="Alfaro M."/>
            <person name="Sun H."/>
            <person name="Tritt A."/>
            <person name="Yoshinaga Y."/>
            <person name="Zwiers L.-H."/>
            <person name="Turgeon B."/>
            <person name="Goodwin S."/>
            <person name="Spatafora J."/>
            <person name="Crous P."/>
            <person name="Grigoriev I."/>
        </authorList>
    </citation>
    <scope>NUCLEOTIDE SEQUENCE</scope>
    <source>
        <strain evidence="1">CBS 525.71</strain>
    </source>
</reference>